<protein>
    <recommendedName>
        <fullName evidence="10">AP2/ERF domain-containing protein</fullName>
    </recommendedName>
</protein>
<dbReference type="PANTHER" id="PTHR31241:SF62">
    <property type="entry name" value="DEHYDRATION-RESPONSIVE ELEMENT-BINDING PROTEIN 2D"/>
    <property type="match status" value="1"/>
</dbReference>
<keyword evidence="6" id="KW-0804">Transcription</keyword>
<dbReference type="SUPFAM" id="SSF54171">
    <property type="entry name" value="DNA-binding domain"/>
    <property type="match status" value="1"/>
</dbReference>
<dbReference type="GO" id="GO:0006950">
    <property type="term" value="P:response to stress"/>
    <property type="evidence" value="ECO:0007669"/>
    <property type="project" value="TreeGrafter"/>
</dbReference>
<accession>A0AAW1KEY6</accession>
<keyword evidence="3" id="KW-0346">Stress response</keyword>
<dbReference type="GO" id="GO:0045893">
    <property type="term" value="P:positive regulation of DNA-templated transcription"/>
    <property type="evidence" value="ECO:0007669"/>
    <property type="project" value="TreeGrafter"/>
</dbReference>
<dbReference type="PROSITE" id="PS51032">
    <property type="entry name" value="AP2_ERF"/>
    <property type="match status" value="1"/>
</dbReference>
<dbReference type="CDD" id="cd00018">
    <property type="entry name" value="AP2"/>
    <property type="match status" value="1"/>
</dbReference>
<evidence type="ECO:0000256" key="6">
    <source>
        <dbReference type="ARBA" id="ARBA00023163"/>
    </source>
</evidence>
<keyword evidence="5" id="KW-0010">Activator</keyword>
<proteinExistence type="inferred from homology"/>
<dbReference type="Pfam" id="PF00847">
    <property type="entry name" value="AP2"/>
    <property type="match status" value="1"/>
</dbReference>
<dbReference type="InterPro" id="IPR001471">
    <property type="entry name" value="AP2/ERF_dom"/>
</dbReference>
<evidence type="ECO:0000313" key="12">
    <source>
        <dbReference type="Proteomes" id="UP001443914"/>
    </source>
</evidence>
<keyword evidence="12" id="KW-1185">Reference proteome</keyword>
<evidence type="ECO:0000256" key="8">
    <source>
        <dbReference type="ARBA" id="ARBA00024343"/>
    </source>
</evidence>
<evidence type="ECO:0000256" key="2">
    <source>
        <dbReference type="ARBA" id="ARBA00023015"/>
    </source>
</evidence>
<dbReference type="GO" id="GO:0005634">
    <property type="term" value="C:nucleus"/>
    <property type="evidence" value="ECO:0007669"/>
    <property type="project" value="UniProtKB-SubCell"/>
</dbReference>
<dbReference type="GO" id="GO:0003700">
    <property type="term" value="F:DNA-binding transcription factor activity"/>
    <property type="evidence" value="ECO:0007669"/>
    <property type="project" value="InterPro"/>
</dbReference>
<feature type="domain" description="AP2/ERF" evidence="10">
    <location>
        <begin position="69"/>
        <end position="138"/>
    </location>
</feature>
<dbReference type="AlphaFoldDB" id="A0AAW1KEY6"/>
<dbReference type="FunFam" id="3.30.730.10:FF:000001">
    <property type="entry name" value="Ethylene-responsive transcription factor 2"/>
    <property type="match status" value="1"/>
</dbReference>
<feature type="compositionally biased region" description="Basic residues" evidence="9">
    <location>
        <begin position="9"/>
        <end position="23"/>
    </location>
</feature>
<comment type="caution">
    <text evidence="11">The sequence shown here is derived from an EMBL/GenBank/DDBJ whole genome shotgun (WGS) entry which is preliminary data.</text>
</comment>
<evidence type="ECO:0000256" key="5">
    <source>
        <dbReference type="ARBA" id="ARBA00023159"/>
    </source>
</evidence>
<evidence type="ECO:0000256" key="4">
    <source>
        <dbReference type="ARBA" id="ARBA00023125"/>
    </source>
</evidence>
<gene>
    <name evidence="11" type="ORF">RND81_06G202600</name>
</gene>
<evidence type="ECO:0000256" key="9">
    <source>
        <dbReference type="SAM" id="MobiDB-lite"/>
    </source>
</evidence>
<dbReference type="SMART" id="SM00380">
    <property type="entry name" value="AP2"/>
    <property type="match status" value="1"/>
</dbReference>
<dbReference type="Proteomes" id="UP001443914">
    <property type="component" value="Unassembled WGS sequence"/>
</dbReference>
<evidence type="ECO:0000259" key="10">
    <source>
        <dbReference type="PROSITE" id="PS51032"/>
    </source>
</evidence>
<name>A0AAW1KEY6_SAPOF</name>
<sequence length="263" mass="30061">MSLQSIHNHANHRNNNPKKRSRNSHITVAELLAKWSNNDRIPKNQRQVHWTSKRGCMAGKGGPENSKCYYRGVRQRVSGKWVAEIRRPASVDEDMDNDHSRKCRRLWLGTFQTAVEAARAYDEAARVFYGSFALLNFPDSAPEPTTSGVNGDFSEPEQTDLEDFRRNECRTTLLTDTADDHMRSLEDWKNKLVESVNTDVTRDEPNAQFTENSGAYFPSPVVSRDDWDEKNISLADFGFDVATEFRDFGAETQEIIKTLFHGL</sequence>
<keyword evidence="2" id="KW-0805">Transcription regulation</keyword>
<dbReference type="EMBL" id="JBDFQZ010000006">
    <property type="protein sequence ID" value="KAK9715970.1"/>
    <property type="molecule type" value="Genomic_DNA"/>
</dbReference>
<dbReference type="InterPro" id="IPR016177">
    <property type="entry name" value="DNA-bd_dom_sf"/>
</dbReference>
<comment type="similarity">
    <text evidence="8">Belongs to the AP2/ERF transcription factor family. ERF subfamily.</text>
</comment>
<dbReference type="Gene3D" id="3.30.730.10">
    <property type="entry name" value="AP2/ERF domain"/>
    <property type="match status" value="1"/>
</dbReference>
<dbReference type="PRINTS" id="PR00367">
    <property type="entry name" value="ETHRSPELEMNT"/>
</dbReference>
<evidence type="ECO:0000256" key="3">
    <source>
        <dbReference type="ARBA" id="ARBA00023016"/>
    </source>
</evidence>
<dbReference type="InterPro" id="IPR036955">
    <property type="entry name" value="AP2/ERF_dom_sf"/>
</dbReference>
<reference evidence="11" key="1">
    <citation type="submission" date="2024-03" db="EMBL/GenBank/DDBJ databases">
        <title>WGS assembly of Saponaria officinalis var. Norfolk2.</title>
        <authorList>
            <person name="Jenkins J."/>
            <person name="Shu S."/>
            <person name="Grimwood J."/>
            <person name="Barry K."/>
            <person name="Goodstein D."/>
            <person name="Schmutz J."/>
            <person name="Leebens-Mack J."/>
            <person name="Osbourn A."/>
        </authorList>
    </citation>
    <scope>NUCLEOTIDE SEQUENCE [LARGE SCALE GENOMIC DNA]</scope>
    <source>
        <strain evidence="11">JIC</strain>
    </source>
</reference>
<organism evidence="11 12">
    <name type="scientific">Saponaria officinalis</name>
    <name type="common">Common soapwort</name>
    <name type="synonym">Lychnis saponaria</name>
    <dbReference type="NCBI Taxonomy" id="3572"/>
    <lineage>
        <taxon>Eukaryota</taxon>
        <taxon>Viridiplantae</taxon>
        <taxon>Streptophyta</taxon>
        <taxon>Embryophyta</taxon>
        <taxon>Tracheophyta</taxon>
        <taxon>Spermatophyta</taxon>
        <taxon>Magnoliopsida</taxon>
        <taxon>eudicotyledons</taxon>
        <taxon>Gunneridae</taxon>
        <taxon>Pentapetalae</taxon>
        <taxon>Caryophyllales</taxon>
        <taxon>Caryophyllaceae</taxon>
        <taxon>Caryophylleae</taxon>
        <taxon>Saponaria</taxon>
    </lineage>
</organism>
<evidence type="ECO:0000256" key="1">
    <source>
        <dbReference type="ARBA" id="ARBA00004123"/>
    </source>
</evidence>
<keyword evidence="4" id="KW-0238">DNA-binding</keyword>
<dbReference type="PANTHER" id="PTHR31241">
    <property type="entry name" value="DEHYDRATION-RESPONSIVE ELEMENT-BINDING PROTEIN 2C"/>
    <property type="match status" value="1"/>
</dbReference>
<evidence type="ECO:0000256" key="7">
    <source>
        <dbReference type="ARBA" id="ARBA00023242"/>
    </source>
</evidence>
<evidence type="ECO:0000313" key="11">
    <source>
        <dbReference type="EMBL" id="KAK9715970.1"/>
    </source>
</evidence>
<keyword evidence="7" id="KW-0539">Nucleus</keyword>
<dbReference type="GO" id="GO:0000976">
    <property type="term" value="F:transcription cis-regulatory region binding"/>
    <property type="evidence" value="ECO:0007669"/>
    <property type="project" value="TreeGrafter"/>
</dbReference>
<feature type="region of interest" description="Disordered" evidence="9">
    <location>
        <begin position="1"/>
        <end position="23"/>
    </location>
</feature>
<comment type="subcellular location">
    <subcellularLocation>
        <location evidence="1">Nucleus</location>
    </subcellularLocation>
</comment>